<accession>A0ABV9Z5K6</accession>
<protein>
    <submittedName>
        <fullName evidence="3">MerR family transcriptional regulator</fullName>
    </submittedName>
</protein>
<keyword evidence="4" id="KW-1185">Reference proteome</keyword>
<evidence type="ECO:0000313" key="4">
    <source>
        <dbReference type="Proteomes" id="UP001596175"/>
    </source>
</evidence>
<dbReference type="PRINTS" id="PR00040">
    <property type="entry name" value="HTHMERR"/>
</dbReference>
<dbReference type="InterPro" id="IPR009061">
    <property type="entry name" value="DNA-bd_dom_put_sf"/>
</dbReference>
<organism evidence="3 4">
    <name type="scientific">Actinomycetospora rhizophila</name>
    <dbReference type="NCBI Taxonomy" id="1416876"/>
    <lineage>
        <taxon>Bacteria</taxon>
        <taxon>Bacillati</taxon>
        <taxon>Actinomycetota</taxon>
        <taxon>Actinomycetes</taxon>
        <taxon>Pseudonocardiales</taxon>
        <taxon>Pseudonocardiaceae</taxon>
        <taxon>Actinomycetospora</taxon>
    </lineage>
</organism>
<dbReference type="Proteomes" id="UP001596175">
    <property type="component" value="Unassembled WGS sequence"/>
</dbReference>
<comment type="caution">
    <text evidence="3">The sequence shown here is derived from an EMBL/GenBank/DDBJ whole genome shotgun (WGS) entry which is preliminary data.</text>
</comment>
<dbReference type="InterPro" id="IPR047057">
    <property type="entry name" value="MerR_fam"/>
</dbReference>
<evidence type="ECO:0000313" key="3">
    <source>
        <dbReference type="EMBL" id="MFC5136818.1"/>
    </source>
</evidence>
<keyword evidence="1" id="KW-0238">DNA-binding</keyword>
<proteinExistence type="predicted"/>
<dbReference type="RefSeq" id="WP_378019053.1">
    <property type="nucleotide sequence ID" value="NZ_JBHSKG010000001.1"/>
</dbReference>
<name>A0ABV9Z5K6_9PSEU</name>
<dbReference type="EMBL" id="JBHSKG010000001">
    <property type="protein sequence ID" value="MFC5136818.1"/>
    <property type="molecule type" value="Genomic_DNA"/>
</dbReference>
<reference evidence="4" key="1">
    <citation type="journal article" date="2019" name="Int. J. Syst. Evol. Microbiol.">
        <title>The Global Catalogue of Microorganisms (GCM) 10K type strain sequencing project: providing services to taxonomists for standard genome sequencing and annotation.</title>
        <authorList>
            <consortium name="The Broad Institute Genomics Platform"/>
            <consortium name="The Broad Institute Genome Sequencing Center for Infectious Disease"/>
            <person name="Wu L."/>
            <person name="Ma J."/>
        </authorList>
    </citation>
    <scope>NUCLEOTIDE SEQUENCE [LARGE SCALE GENOMIC DNA]</scope>
    <source>
        <strain evidence="4">XZYJ18</strain>
    </source>
</reference>
<dbReference type="SMART" id="SM00422">
    <property type="entry name" value="HTH_MERR"/>
    <property type="match status" value="1"/>
</dbReference>
<dbReference type="Gene3D" id="1.10.1660.10">
    <property type="match status" value="1"/>
</dbReference>
<evidence type="ECO:0000259" key="2">
    <source>
        <dbReference type="PROSITE" id="PS50937"/>
    </source>
</evidence>
<dbReference type="InterPro" id="IPR000551">
    <property type="entry name" value="MerR-type_HTH_dom"/>
</dbReference>
<gene>
    <name evidence="3" type="ORF">ACFPK1_01115</name>
</gene>
<feature type="domain" description="HTH merR-type" evidence="2">
    <location>
        <begin position="3"/>
        <end position="71"/>
    </location>
</feature>
<dbReference type="PANTHER" id="PTHR30204">
    <property type="entry name" value="REDOX-CYCLING DRUG-SENSING TRANSCRIPTIONAL ACTIVATOR SOXR"/>
    <property type="match status" value="1"/>
</dbReference>
<dbReference type="Pfam" id="PF13411">
    <property type="entry name" value="MerR_1"/>
    <property type="match status" value="1"/>
</dbReference>
<dbReference type="SUPFAM" id="SSF46955">
    <property type="entry name" value="Putative DNA-binding domain"/>
    <property type="match status" value="1"/>
</dbReference>
<sequence>MDGLKVSELAGRTGVPASTVRYYDTEGLLPARRSESGYRLYDDTAVERLAFIGTAKSLGLPLPEIRRLLDPWEHGLCTDVQGELDPLLERHLADTEERIGALRDFAARLQRARHQLAAIDRDGPCDPSCAFLGQERRTTALRELPLAPSDDQPIACTLTGADRAERSQRWHSALESVTTRTAIDGGVRLGFDPARARLGELAELAAAESGCCAFFDITLRFADPPTMEVRAPADALVLVHELFGEPDA</sequence>
<evidence type="ECO:0000256" key="1">
    <source>
        <dbReference type="ARBA" id="ARBA00023125"/>
    </source>
</evidence>
<dbReference type="PANTHER" id="PTHR30204:SF97">
    <property type="entry name" value="MERR FAMILY REGULATORY PROTEIN"/>
    <property type="match status" value="1"/>
</dbReference>
<dbReference type="PROSITE" id="PS50937">
    <property type="entry name" value="HTH_MERR_2"/>
    <property type="match status" value="1"/>
</dbReference>